<dbReference type="Gene3D" id="3.40.50.1820">
    <property type="entry name" value="alpha/beta hydrolase"/>
    <property type="match status" value="1"/>
</dbReference>
<dbReference type="SUPFAM" id="SSF53474">
    <property type="entry name" value="alpha/beta-Hydrolases"/>
    <property type="match status" value="1"/>
</dbReference>
<dbReference type="Pfam" id="PF07859">
    <property type="entry name" value="Abhydrolase_3"/>
    <property type="match status" value="1"/>
</dbReference>
<evidence type="ECO:0000313" key="3">
    <source>
        <dbReference type="EMBL" id="CZR58245.1"/>
    </source>
</evidence>
<dbReference type="EMBL" id="FJOG01000011">
    <property type="protein sequence ID" value="CZR58245.1"/>
    <property type="molecule type" value="Genomic_DNA"/>
</dbReference>
<sequence>MASQRVAHQPIHPDLRATLDPEYLAFHDEHLQYVLPSEATPWDADVRTKSTPMSSAALDSVEVGNIQDVILKHAQLRFFIPKCAPPEGGWPIFAWLHGGGWTLGNLDSDNAFCSRIAEGTSCIAVNVNYRHAPEDPYPAAVDDTMEALEWLASTESSKFNINKSCIAIGGTSAGGNLAAIASMKAALLQPPIAIKFQALLLPVIDNTQTATSNHWATKPHPPWLTPGRMMWYRKMYLLNEKDCLNWDASPNLAPAEILRKNPKTWIAVSEHDLLAPEGLAFGELLKEVGVEVEMKIYDGSTHSLLAMSGHLSLGKRLLEDAITKIREGFMSTLTHSSAPWSSLGNHPSESSERKDIHPLSETLGPERMIPDSFSDLGIIKNALIDEFFILPRPAQSKTDEIPPLVCRWVRRPPNVLLLCQFRANRLADL</sequence>
<organism evidence="3 4">
    <name type="scientific">Phialocephala subalpina</name>
    <dbReference type="NCBI Taxonomy" id="576137"/>
    <lineage>
        <taxon>Eukaryota</taxon>
        <taxon>Fungi</taxon>
        <taxon>Dikarya</taxon>
        <taxon>Ascomycota</taxon>
        <taxon>Pezizomycotina</taxon>
        <taxon>Leotiomycetes</taxon>
        <taxon>Helotiales</taxon>
        <taxon>Mollisiaceae</taxon>
        <taxon>Phialocephala</taxon>
        <taxon>Phialocephala fortinii species complex</taxon>
    </lineage>
</organism>
<name>A0A1L7WZP7_9HELO</name>
<evidence type="ECO:0000259" key="2">
    <source>
        <dbReference type="Pfam" id="PF07859"/>
    </source>
</evidence>
<protein>
    <submittedName>
        <fullName evidence="3">Related to arylacetamide deacetylase</fullName>
    </submittedName>
</protein>
<dbReference type="GO" id="GO:0016787">
    <property type="term" value="F:hydrolase activity"/>
    <property type="evidence" value="ECO:0007669"/>
    <property type="project" value="UniProtKB-KW"/>
</dbReference>
<evidence type="ECO:0000313" key="4">
    <source>
        <dbReference type="Proteomes" id="UP000184330"/>
    </source>
</evidence>
<dbReference type="InterPro" id="IPR050300">
    <property type="entry name" value="GDXG_lipolytic_enzyme"/>
</dbReference>
<keyword evidence="4" id="KW-1185">Reference proteome</keyword>
<dbReference type="InterPro" id="IPR029058">
    <property type="entry name" value="AB_hydrolase_fold"/>
</dbReference>
<feature type="domain" description="Alpha/beta hydrolase fold-3" evidence="2">
    <location>
        <begin position="95"/>
        <end position="304"/>
    </location>
</feature>
<evidence type="ECO:0000256" key="1">
    <source>
        <dbReference type="ARBA" id="ARBA00022801"/>
    </source>
</evidence>
<proteinExistence type="predicted"/>
<dbReference type="AlphaFoldDB" id="A0A1L7WZP7"/>
<dbReference type="PANTHER" id="PTHR48081">
    <property type="entry name" value="AB HYDROLASE SUPERFAMILY PROTEIN C4A8.06C"/>
    <property type="match status" value="1"/>
</dbReference>
<dbReference type="InterPro" id="IPR013094">
    <property type="entry name" value="AB_hydrolase_3"/>
</dbReference>
<dbReference type="OrthoDB" id="408631at2759"/>
<keyword evidence="1" id="KW-0378">Hydrolase</keyword>
<reference evidence="3 4" key="1">
    <citation type="submission" date="2016-03" db="EMBL/GenBank/DDBJ databases">
        <authorList>
            <person name="Ploux O."/>
        </authorList>
    </citation>
    <scope>NUCLEOTIDE SEQUENCE [LARGE SCALE GENOMIC DNA]</scope>
    <source>
        <strain evidence="3 4">UAMH 11012</strain>
    </source>
</reference>
<gene>
    <name evidence="3" type="ORF">PAC_08136</name>
</gene>
<dbReference type="Proteomes" id="UP000184330">
    <property type="component" value="Unassembled WGS sequence"/>
</dbReference>
<accession>A0A1L7WZP7</accession>
<dbReference type="STRING" id="576137.A0A1L7WZP7"/>
<dbReference type="PANTHER" id="PTHR48081:SF8">
    <property type="entry name" value="ALPHA_BETA HYDROLASE FOLD-3 DOMAIN-CONTAINING PROTEIN-RELATED"/>
    <property type="match status" value="1"/>
</dbReference>